<dbReference type="PANTHER" id="PTHR24189">
    <property type="entry name" value="MYOTROPHIN"/>
    <property type="match status" value="1"/>
</dbReference>
<feature type="repeat" description="ANK" evidence="3">
    <location>
        <begin position="6"/>
        <end position="38"/>
    </location>
</feature>
<accession>A0A812LUH7</accession>
<dbReference type="InterPro" id="IPR036770">
    <property type="entry name" value="Ankyrin_rpt-contain_sf"/>
</dbReference>
<evidence type="ECO:0000313" key="5">
    <source>
        <dbReference type="Proteomes" id="UP000601435"/>
    </source>
</evidence>
<feature type="repeat" description="ANK" evidence="3">
    <location>
        <begin position="40"/>
        <end position="72"/>
    </location>
</feature>
<evidence type="ECO:0000256" key="3">
    <source>
        <dbReference type="PROSITE-ProRule" id="PRU00023"/>
    </source>
</evidence>
<evidence type="ECO:0000313" key="4">
    <source>
        <dbReference type="EMBL" id="CAE7250240.1"/>
    </source>
</evidence>
<feature type="non-terminal residue" evidence="4">
    <location>
        <position position="1"/>
    </location>
</feature>
<dbReference type="EMBL" id="CAJNJA010009762">
    <property type="protein sequence ID" value="CAE7250240.1"/>
    <property type="molecule type" value="Genomic_DNA"/>
</dbReference>
<gene>
    <name evidence="4" type="primary">ANKEF1</name>
    <name evidence="4" type="ORF">SNEC2469_LOCUS5135</name>
</gene>
<evidence type="ECO:0000256" key="2">
    <source>
        <dbReference type="ARBA" id="ARBA00023043"/>
    </source>
</evidence>
<dbReference type="Proteomes" id="UP000601435">
    <property type="component" value="Unassembled WGS sequence"/>
</dbReference>
<comment type="caution">
    <text evidence="4">The sequence shown here is derived from an EMBL/GenBank/DDBJ whole genome shotgun (WGS) entry which is preliminary data.</text>
</comment>
<dbReference type="SUPFAM" id="SSF48403">
    <property type="entry name" value="Ankyrin repeat"/>
    <property type="match status" value="1"/>
</dbReference>
<dbReference type="InterPro" id="IPR050745">
    <property type="entry name" value="Multifunctional_regulatory"/>
</dbReference>
<reference evidence="4" key="1">
    <citation type="submission" date="2021-02" db="EMBL/GenBank/DDBJ databases">
        <authorList>
            <person name="Dougan E. K."/>
            <person name="Rhodes N."/>
            <person name="Thang M."/>
            <person name="Chan C."/>
        </authorList>
    </citation>
    <scope>NUCLEOTIDE SEQUENCE</scope>
</reference>
<dbReference type="OrthoDB" id="294859at2759"/>
<evidence type="ECO:0000256" key="1">
    <source>
        <dbReference type="ARBA" id="ARBA00022737"/>
    </source>
</evidence>
<keyword evidence="1" id="KW-0677">Repeat</keyword>
<dbReference type="PROSITE" id="PS50088">
    <property type="entry name" value="ANK_REPEAT"/>
    <property type="match status" value="2"/>
</dbReference>
<organism evidence="4 5">
    <name type="scientific">Symbiodinium necroappetens</name>
    <dbReference type="NCBI Taxonomy" id="1628268"/>
    <lineage>
        <taxon>Eukaryota</taxon>
        <taxon>Sar</taxon>
        <taxon>Alveolata</taxon>
        <taxon>Dinophyceae</taxon>
        <taxon>Suessiales</taxon>
        <taxon>Symbiodiniaceae</taxon>
        <taxon>Symbiodinium</taxon>
    </lineage>
</organism>
<proteinExistence type="predicted"/>
<feature type="non-terminal residue" evidence="4">
    <location>
        <position position="91"/>
    </location>
</feature>
<dbReference type="Pfam" id="PF12796">
    <property type="entry name" value="Ank_2"/>
    <property type="match status" value="1"/>
</dbReference>
<protein>
    <submittedName>
        <fullName evidence="4">ANKEF1 protein</fullName>
    </submittedName>
</protein>
<keyword evidence="5" id="KW-1185">Reference proteome</keyword>
<dbReference type="PROSITE" id="PS50297">
    <property type="entry name" value="ANK_REP_REGION"/>
    <property type="match status" value="1"/>
</dbReference>
<dbReference type="SMART" id="SM00248">
    <property type="entry name" value="ANK"/>
    <property type="match status" value="2"/>
</dbReference>
<sequence length="91" mass="9557">EIADMWGIWPLALACEAGMAEIVRLLVSAGAQTNHASSIDGSTALNRGATLCRPEVVEILIQGGADVNLPDFDASTPLLNSACLDLRRATH</sequence>
<dbReference type="AlphaFoldDB" id="A0A812LUH7"/>
<dbReference type="PANTHER" id="PTHR24189:SF50">
    <property type="entry name" value="ANKYRIN REPEAT AND SOCS BOX PROTEIN 2"/>
    <property type="match status" value="1"/>
</dbReference>
<dbReference type="InterPro" id="IPR002110">
    <property type="entry name" value="Ankyrin_rpt"/>
</dbReference>
<dbReference type="Gene3D" id="1.25.40.20">
    <property type="entry name" value="Ankyrin repeat-containing domain"/>
    <property type="match status" value="1"/>
</dbReference>
<keyword evidence="2 3" id="KW-0040">ANK repeat</keyword>
<name>A0A812LUH7_9DINO</name>